<dbReference type="Proteomes" id="UP000093000">
    <property type="component" value="Unassembled WGS sequence"/>
</dbReference>
<sequence>MSFLSFSLGGKKNKLSKTKNANHVNAMQIDSKPLFLTPPYVTHTLVKGNFRLLTELPKYIDINEWLAFNTFEFFNHLNMFYGSITDFCTPYTCPVMSAGSSTEYTWIDASSKKIKLCAPQYIDSMASSIQSMMEDESLFPTKAGRDFPQDFPFLIRRIFEQLFRLFAHIYYHHYDKILSLHEEPHLNSLFAHFISFAREFDLLNRKEVQPLQALIDAMTQQGIISTQTCFSI</sequence>
<dbReference type="SMART" id="SM01388">
    <property type="entry name" value="Mob1_phocein"/>
    <property type="match status" value="1"/>
</dbReference>
<dbReference type="SUPFAM" id="SSF101152">
    <property type="entry name" value="Mob1/phocein"/>
    <property type="match status" value="1"/>
</dbReference>
<dbReference type="InterPro" id="IPR036703">
    <property type="entry name" value="MOB_kinase_act_sf"/>
</dbReference>
<dbReference type="PANTHER" id="PTHR22599">
    <property type="entry name" value="MPS ONE BINDER KINASE ACTIVATOR-LIKE MOB"/>
    <property type="match status" value="1"/>
</dbReference>
<gene>
    <name evidence="2" type="primary">MOB2_1</name>
    <name evidence="2" type="ORF">A0J61_04463</name>
</gene>
<feature type="binding site" evidence="1">
    <location>
        <position position="168"/>
    </location>
    <ligand>
        <name>Zn(2+)</name>
        <dbReference type="ChEBI" id="CHEBI:29105"/>
    </ligand>
</feature>
<dbReference type="InParanoid" id="A0A1C7NEF1"/>
<dbReference type="STRING" id="101091.A0A1C7NEF1"/>
<accession>A0A1C7NEF1</accession>
<dbReference type="Pfam" id="PF03637">
    <property type="entry name" value="Mob1_phocein"/>
    <property type="match status" value="1"/>
</dbReference>
<dbReference type="EMBL" id="LUGH01000219">
    <property type="protein sequence ID" value="OBZ87481.1"/>
    <property type="molecule type" value="Genomic_DNA"/>
</dbReference>
<dbReference type="FunCoup" id="A0A1C7NEF1">
    <property type="interactions" value="108"/>
</dbReference>
<evidence type="ECO:0000313" key="2">
    <source>
        <dbReference type="EMBL" id="OBZ87481.1"/>
    </source>
</evidence>
<name>A0A1C7NEF1_9FUNG</name>
<evidence type="ECO:0000313" key="3">
    <source>
        <dbReference type="Proteomes" id="UP000093000"/>
    </source>
</evidence>
<dbReference type="OrthoDB" id="8170117at2759"/>
<feature type="binding site" evidence="1">
    <location>
        <position position="88"/>
    </location>
    <ligand>
        <name>Zn(2+)</name>
        <dbReference type="ChEBI" id="CHEBI:29105"/>
    </ligand>
</feature>
<keyword evidence="3" id="KW-1185">Reference proteome</keyword>
<keyword evidence="2" id="KW-0418">Kinase</keyword>
<keyword evidence="1" id="KW-0862">Zinc</keyword>
<keyword evidence="1" id="KW-0479">Metal-binding</keyword>
<feature type="binding site" evidence="1">
    <location>
        <position position="173"/>
    </location>
    <ligand>
        <name>Zn(2+)</name>
        <dbReference type="ChEBI" id="CHEBI:29105"/>
    </ligand>
</feature>
<reference evidence="2 3" key="1">
    <citation type="submission" date="2016-03" db="EMBL/GenBank/DDBJ databases">
        <title>Choanephora cucurbitarum.</title>
        <authorList>
            <person name="Min B."/>
            <person name="Park H."/>
            <person name="Park J.-H."/>
            <person name="Shin H.-D."/>
            <person name="Choi I.-G."/>
        </authorList>
    </citation>
    <scope>NUCLEOTIDE SEQUENCE [LARGE SCALE GENOMIC DNA]</scope>
    <source>
        <strain evidence="2 3">KUS-F28377</strain>
    </source>
</reference>
<keyword evidence="2" id="KW-0808">Transferase</keyword>
<dbReference type="InterPro" id="IPR005301">
    <property type="entry name" value="MOB_kinase_act_fam"/>
</dbReference>
<dbReference type="AlphaFoldDB" id="A0A1C7NEF1"/>
<proteinExistence type="predicted"/>
<dbReference type="GO" id="GO:0016301">
    <property type="term" value="F:kinase activity"/>
    <property type="evidence" value="ECO:0007669"/>
    <property type="project" value="UniProtKB-KW"/>
</dbReference>
<evidence type="ECO:0000256" key="1">
    <source>
        <dbReference type="PIRSR" id="PIRSR605301-1"/>
    </source>
</evidence>
<dbReference type="Gene3D" id="1.20.140.30">
    <property type="entry name" value="MOB kinase activator"/>
    <property type="match status" value="1"/>
</dbReference>
<protein>
    <submittedName>
        <fullName evidence="2">CBK1 kinase activator protein MOB2</fullName>
    </submittedName>
</protein>
<feature type="binding site" evidence="1">
    <location>
        <position position="93"/>
    </location>
    <ligand>
        <name>Zn(2+)</name>
        <dbReference type="ChEBI" id="CHEBI:29105"/>
    </ligand>
</feature>
<organism evidence="2 3">
    <name type="scientific">Choanephora cucurbitarum</name>
    <dbReference type="NCBI Taxonomy" id="101091"/>
    <lineage>
        <taxon>Eukaryota</taxon>
        <taxon>Fungi</taxon>
        <taxon>Fungi incertae sedis</taxon>
        <taxon>Mucoromycota</taxon>
        <taxon>Mucoromycotina</taxon>
        <taxon>Mucoromycetes</taxon>
        <taxon>Mucorales</taxon>
        <taxon>Mucorineae</taxon>
        <taxon>Choanephoraceae</taxon>
        <taxon>Choanephoroideae</taxon>
        <taxon>Choanephora</taxon>
    </lineage>
</organism>
<comment type="caution">
    <text evidence="2">The sequence shown here is derived from an EMBL/GenBank/DDBJ whole genome shotgun (WGS) entry which is preliminary data.</text>
</comment>